<feature type="transmembrane region" description="Helical" evidence="8">
    <location>
        <begin position="104"/>
        <end position="122"/>
    </location>
</feature>
<dbReference type="Proteomes" id="UP001589748">
    <property type="component" value="Unassembled WGS sequence"/>
</dbReference>
<keyword evidence="2" id="KW-0813">Transport</keyword>
<feature type="transmembrane region" description="Helical" evidence="8">
    <location>
        <begin position="190"/>
        <end position="213"/>
    </location>
</feature>
<keyword evidence="11" id="KW-1185">Reference proteome</keyword>
<feature type="transmembrane region" description="Helical" evidence="8">
    <location>
        <begin position="385"/>
        <end position="410"/>
    </location>
</feature>
<gene>
    <name evidence="10" type="ORF">ACFFVI_15035</name>
</gene>
<dbReference type="Gene3D" id="2.60.40.1120">
    <property type="entry name" value="Carboxypeptidase-like, regulatory domain"/>
    <property type="match status" value="2"/>
</dbReference>
<evidence type="ECO:0000256" key="3">
    <source>
        <dbReference type="ARBA" id="ARBA00022475"/>
    </source>
</evidence>
<dbReference type="RefSeq" id="WP_380137152.1">
    <property type="nucleotide sequence ID" value="NZ_JBHLUI010000008.1"/>
</dbReference>
<feature type="transmembrane region" description="Helical" evidence="8">
    <location>
        <begin position="74"/>
        <end position="92"/>
    </location>
</feature>
<dbReference type="PANTHER" id="PTHR23501:SF197">
    <property type="entry name" value="COMD"/>
    <property type="match status" value="1"/>
</dbReference>
<feature type="transmembrane region" description="Helical" evidence="8">
    <location>
        <begin position="166"/>
        <end position="184"/>
    </location>
</feature>
<dbReference type="SUPFAM" id="SSF103473">
    <property type="entry name" value="MFS general substrate transporter"/>
    <property type="match status" value="1"/>
</dbReference>
<feature type="domain" description="Major facilitator superfamily (MFS) profile" evidence="9">
    <location>
        <begin position="39"/>
        <end position="520"/>
    </location>
</feature>
<dbReference type="PRINTS" id="PR01036">
    <property type="entry name" value="TCRTETB"/>
</dbReference>
<dbReference type="SUPFAM" id="SSF49478">
    <property type="entry name" value="Cna protein B-type domain"/>
    <property type="match status" value="2"/>
</dbReference>
<dbReference type="CDD" id="cd17502">
    <property type="entry name" value="MFS_Azr1_MDR_like"/>
    <property type="match status" value="1"/>
</dbReference>
<feature type="transmembrane region" description="Helical" evidence="8">
    <location>
        <begin position="40"/>
        <end position="62"/>
    </location>
</feature>
<feature type="compositionally biased region" description="Low complexity" evidence="7">
    <location>
        <begin position="533"/>
        <end position="544"/>
    </location>
</feature>
<dbReference type="Gene3D" id="1.20.1720.10">
    <property type="entry name" value="Multidrug resistance protein D"/>
    <property type="match status" value="1"/>
</dbReference>
<proteinExistence type="predicted"/>
<protein>
    <submittedName>
        <fullName evidence="10">MFS transporter</fullName>
    </submittedName>
</protein>
<evidence type="ECO:0000256" key="5">
    <source>
        <dbReference type="ARBA" id="ARBA00022989"/>
    </source>
</evidence>
<feature type="transmembrane region" description="Helical" evidence="8">
    <location>
        <begin position="328"/>
        <end position="348"/>
    </location>
</feature>
<feature type="transmembrane region" description="Helical" evidence="8">
    <location>
        <begin position="422"/>
        <end position="446"/>
    </location>
</feature>
<dbReference type="InterPro" id="IPR008969">
    <property type="entry name" value="CarboxyPept-like_regulatory"/>
</dbReference>
<evidence type="ECO:0000256" key="6">
    <source>
        <dbReference type="ARBA" id="ARBA00023136"/>
    </source>
</evidence>
<dbReference type="SUPFAM" id="SSF49464">
    <property type="entry name" value="Carboxypeptidase regulatory domain-like"/>
    <property type="match status" value="1"/>
</dbReference>
<sequence>MSSPDAAPGTVPLQKTRAAHVATPGPAPTTMSHAQVLEALSGLLLGMFVAILSSTVVSNALPTIVPELGGSESGYTWVVTAALLATTISTPIWGKLSDLFSKKLLVQIALVLFVVASAVAGLSNSMGMLITTRVFQGIGGGGLIALAQVILATMVSPRERGRYSGYLGATFALATVGGPLIGGVLTQHLSWHWCFYVGIPFAIAAFFVLQFRLKLPASPPREVHIDYAGATLLAAGISALLIWVSLAGHNFDWWSWQTGALVGGGILVLAVAVLVESRSPEPIIPLRLFRSRTVSLSALASLFVGIAMFGATIFLSQYFQVARGETPTMAGLLTIPMIVGLFLSSTIAGQVITRTGRWKAWILSGGVLLTAGLGLMGTVEWDTEYWIVAVYMALVGLGVGMMMQNLVLAVQNVTDPRDLGSASSLIAFTRTLGGAIGVSALGAVLAHRVEHYAVEGLQAVGAPAGSLDTRGVPQVGTLPDGIREVVQSAYGSGIADVFLIAAPFALLALVIAVFFKEVALRGTTGAAPEDSVAGDPASPIADDAPASRRSDADLTLSGTVRLPDSRPLAGAVVTLADQTGRQMSRTATGTEGTYRLGLPTGGTYLLIVAAAHAAPTARLVAVGSTDVALDVTLSGRSAITGRVLARRSGSGDGPDTEGLGGALVTLTDVTGEVIGAVRTDDDGTYHFDKLMAGGYVLTAQSGRHRPVAKGIEVPEAGALAADLQLSGGGRLDGTVVAASDGRRLPEATVTLLDVDGQVVAAGRSDQEGHYAFDDLAAGRYTLTVAGYAPVVSTVDVLEDTVTRETVALGEARPERAEVGAAR</sequence>
<keyword evidence="4 8" id="KW-0812">Transmembrane</keyword>
<dbReference type="InterPro" id="IPR020846">
    <property type="entry name" value="MFS_dom"/>
</dbReference>
<evidence type="ECO:0000256" key="1">
    <source>
        <dbReference type="ARBA" id="ARBA00004651"/>
    </source>
</evidence>
<dbReference type="InterPro" id="IPR036259">
    <property type="entry name" value="MFS_trans_sf"/>
</dbReference>
<dbReference type="InterPro" id="IPR011701">
    <property type="entry name" value="MFS"/>
</dbReference>
<name>A0ABV5LW40_9ACTN</name>
<accession>A0ABV5LW40</accession>
<dbReference type="Pfam" id="PF13620">
    <property type="entry name" value="CarboxypepD_reg"/>
    <property type="match status" value="3"/>
</dbReference>
<evidence type="ECO:0000256" key="2">
    <source>
        <dbReference type="ARBA" id="ARBA00022448"/>
    </source>
</evidence>
<reference evidence="10 11" key="1">
    <citation type="submission" date="2024-09" db="EMBL/GenBank/DDBJ databases">
        <authorList>
            <person name="Sun Q."/>
            <person name="Mori K."/>
        </authorList>
    </citation>
    <scope>NUCLEOTIDE SEQUENCE [LARGE SCALE GENOMIC DNA]</scope>
    <source>
        <strain evidence="10 11">TISTR 1856</strain>
    </source>
</reference>
<evidence type="ECO:0000313" key="11">
    <source>
        <dbReference type="Proteomes" id="UP001589748"/>
    </source>
</evidence>
<keyword evidence="6 8" id="KW-0472">Membrane</keyword>
<keyword evidence="3" id="KW-1003">Cell membrane</keyword>
<feature type="transmembrane region" description="Helical" evidence="8">
    <location>
        <begin position="134"/>
        <end position="154"/>
    </location>
</feature>
<evidence type="ECO:0000256" key="7">
    <source>
        <dbReference type="SAM" id="MobiDB-lite"/>
    </source>
</evidence>
<dbReference type="PROSITE" id="PS50850">
    <property type="entry name" value="MFS"/>
    <property type="match status" value="1"/>
</dbReference>
<dbReference type="InterPro" id="IPR004638">
    <property type="entry name" value="EmrB-like"/>
</dbReference>
<organism evidence="10 11">
    <name type="scientific">Kineococcus gynurae</name>
    <dbReference type="NCBI Taxonomy" id="452979"/>
    <lineage>
        <taxon>Bacteria</taxon>
        <taxon>Bacillati</taxon>
        <taxon>Actinomycetota</taxon>
        <taxon>Actinomycetes</taxon>
        <taxon>Kineosporiales</taxon>
        <taxon>Kineosporiaceae</taxon>
        <taxon>Kineococcus</taxon>
    </lineage>
</organism>
<comment type="caution">
    <text evidence="10">The sequence shown here is derived from an EMBL/GenBank/DDBJ whole genome shotgun (WGS) entry which is preliminary data.</text>
</comment>
<feature type="transmembrane region" description="Helical" evidence="8">
    <location>
        <begin position="296"/>
        <end position="316"/>
    </location>
</feature>
<evidence type="ECO:0000313" key="10">
    <source>
        <dbReference type="EMBL" id="MFB9378284.1"/>
    </source>
</evidence>
<dbReference type="PANTHER" id="PTHR23501">
    <property type="entry name" value="MAJOR FACILITATOR SUPERFAMILY"/>
    <property type="match status" value="1"/>
</dbReference>
<evidence type="ECO:0000259" key="9">
    <source>
        <dbReference type="PROSITE" id="PS50850"/>
    </source>
</evidence>
<keyword evidence="5 8" id="KW-1133">Transmembrane helix</keyword>
<feature type="transmembrane region" description="Helical" evidence="8">
    <location>
        <begin position="497"/>
        <end position="515"/>
    </location>
</feature>
<feature type="transmembrane region" description="Helical" evidence="8">
    <location>
        <begin position="225"/>
        <end position="247"/>
    </location>
</feature>
<evidence type="ECO:0000256" key="8">
    <source>
        <dbReference type="SAM" id="Phobius"/>
    </source>
</evidence>
<feature type="transmembrane region" description="Helical" evidence="8">
    <location>
        <begin position="253"/>
        <end position="275"/>
    </location>
</feature>
<dbReference type="Gene3D" id="2.60.40.10">
    <property type="entry name" value="Immunoglobulins"/>
    <property type="match status" value="1"/>
</dbReference>
<dbReference type="InterPro" id="IPR013783">
    <property type="entry name" value="Ig-like_fold"/>
</dbReference>
<comment type="subcellular location">
    <subcellularLocation>
        <location evidence="1">Cell membrane</location>
        <topology evidence="1">Multi-pass membrane protein</topology>
    </subcellularLocation>
</comment>
<dbReference type="Pfam" id="PF07690">
    <property type="entry name" value="MFS_1"/>
    <property type="match status" value="1"/>
</dbReference>
<feature type="transmembrane region" description="Helical" evidence="8">
    <location>
        <begin position="360"/>
        <end position="379"/>
    </location>
</feature>
<feature type="region of interest" description="Disordered" evidence="7">
    <location>
        <begin position="1"/>
        <end position="27"/>
    </location>
</feature>
<evidence type="ECO:0000256" key="4">
    <source>
        <dbReference type="ARBA" id="ARBA00022692"/>
    </source>
</evidence>
<dbReference type="Gene3D" id="1.20.1250.20">
    <property type="entry name" value="MFS general substrate transporter like domains"/>
    <property type="match status" value="1"/>
</dbReference>
<dbReference type="NCBIfam" id="TIGR00711">
    <property type="entry name" value="efflux_EmrB"/>
    <property type="match status" value="1"/>
</dbReference>
<feature type="region of interest" description="Disordered" evidence="7">
    <location>
        <begin position="526"/>
        <end position="549"/>
    </location>
</feature>
<dbReference type="EMBL" id="JBHMDM010000007">
    <property type="protein sequence ID" value="MFB9378284.1"/>
    <property type="molecule type" value="Genomic_DNA"/>
</dbReference>